<evidence type="ECO:0000313" key="1">
    <source>
        <dbReference type="EMBL" id="MEX6688947.1"/>
    </source>
</evidence>
<proteinExistence type="predicted"/>
<dbReference type="InterPro" id="IPR035093">
    <property type="entry name" value="RelE/ParE_toxin_dom_sf"/>
</dbReference>
<dbReference type="EMBL" id="JAULBC010000005">
    <property type="protein sequence ID" value="MEX6688947.1"/>
    <property type="molecule type" value="Genomic_DNA"/>
</dbReference>
<gene>
    <name evidence="1" type="ORF">QTN47_15670</name>
</gene>
<sequence length="124" mass="15091">MERQILSYGKYFPEFYLSISQEVQEKIDYVFELVKKIDQVPKRFLKHLDGTDGIYEIRVEYQNNIYRIFCFFDKGNLIILINSFQKKAQKIPKREIELAVKLKKQYFLDKQITEENEVRKKIKK</sequence>
<dbReference type="Pfam" id="PF05973">
    <property type="entry name" value="Gp49"/>
    <property type="match status" value="1"/>
</dbReference>
<evidence type="ECO:0000313" key="2">
    <source>
        <dbReference type="Proteomes" id="UP001560573"/>
    </source>
</evidence>
<dbReference type="InterPro" id="IPR009241">
    <property type="entry name" value="HigB-like"/>
</dbReference>
<dbReference type="Gene3D" id="3.30.2310.20">
    <property type="entry name" value="RelE-like"/>
    <property type="match status" value="1"/>
</dbReference>
<comment type="caution">
    <text evidence="1">The sequence shown here is derived from an EMBL/GenBank/DDBJ whole genome shotgun (WGS) entry which is preliminary data.</text>
</comment>
<dbReference type="RefSeq" id="WP_369330355.1">
    <property type="nucleotide sequence ID" value="NZ_JAULBC010000005.1"/>
</dbReference>
<accession>A0ABV3ZGC8</accession>
<name>A0ABV3ZGC8_9BACT</name>
<protein>
    <submittedName>
        <fullName evidence="1">Type II toxin-antitoxin system RelE/ParE family toxin</fullName>
    </submittedName>
</protein>
<organism evidence="1 2">
    <name type="scientific">Danxiaibacter flavus</name>
    <dbReference type="NCBI Taxonomy" id="3049108"/>
    <lineage>
        <taxon>Bacteria</taxon>
        <taxon>Pseudomonadati</taxon>
        <taxon>Bacteroidota</taxon>
        <taxon>Chitinophagia</taxon>
        <taxon>Chitinophagales</taxon>
        <taxon>Chitinophagaceae</taxon>
        <taxon>Danxiaibacter</taxon>
    </lineage>
</organism>
<reference evidence="1 2" key="1">
    <citation type="submission" date="2023-07" db="EMBL/GenBank/DDBJ databases">
        <authorList>
            <person name="Lian W.-H."/>
        </authorList>
    </citation>
    <scope>NUCLEOTIDE SEQUENCE [LARGE SCALE GENOMIC DNA]</scope>
    <source>
        <strain evidence="1 2">SYSU DXS3180</strain>
    </source>
</reference>
<dbReference type="Proteomes" id="UP001560573">
    <property type="component" value="Unassembled WGS sequence"/>
</dbReference>
<keyword evidence="2" id="KW-1185">Reference proteome</keyword>